<accession>A0A9D7E9Z0</accession>
<name>A0A9D7E9Z0_9PROT</name>
<sequence>MDGTKTVFEVRAALRALYRSQRFAVLSTDDHGQPFTSLMAFAASEDLGKLVVLTERTTRKFANLKTNSRVALLIDDRENKGSDTQDSVAVTAIGEAAEVDPITGAPLLELYLARHPYLAEFAASPSCAIVQVNVSSYLLVSRFQKVLEWRPGS</sequence>
<evidence type="ECO:0000256" key="1">
    <source>
        <dbReference type="ARBA" id="ARBA00023002"/>
    </source>
</evidence>
<feature type="domain" description="Pyridoxamine 5'-phosphate oxidase N-terminal" evidence="2">
    <location>
        <begin position="12"/>
        <end position="134"/>
    </location>
</feature>
<dbReference type="EMBL" id="JADJEV010000005">
    <property type="protein sequence ID" value="MBK6975530.1"/>
    <property type="molecule type" value="Genomic_DNA"/>
</dbReference>
<dbReference type="GO" id="GO:0016627">
    <property type="term" value="F:oxidoreductase activity, acting on the CH-CH group of donors"/>
    <property type="evidence" value="ECO:0007669"/>
    <property type="project" value="TreeGrafter"/>
</dbReference>
<dbReference type="PANTHER" id="PTHR35176">
    <property type="entry name" value="HEME OXYGENASE HI_0854-RELATED"/>
    <property type="match status" value="1"/>
</dbReference>
<dbReference type="GO" id="GO:0070967">
    <property type="term" value="F:coenzyme F420 binding"/>
    <property type="evidence" value="ECO:0007669"/>
    <property type="project" value="TreeGrafter"/>
</dbReference>
<comment type="caution">
    <text evidence="3">The sequence shown here is derived from an EMBL/GenBank/DDBJ whole genome shotgun (WGS) entry which is preliminary data.</text>
</comment>
<dbReference type="SUPFAM" id="SSF50475">
    <property type="entry name" value="FMN-binding split barrel"/>
    <property type="match status" value="1"/>
</dbReference>
<dbReference type="InterPro" id="IPR012349">
    <property type="entry name" value="Split_barrel_FMN-bd"/>
</dbReference>
<dbReference type="Gene3D" id="2.30.110.10">
    <property type="entry name" value="Electron Transport, Fmn-binding Protein, Chain A"/>
    <property type="match status" value="1"/>
</dbReference>
<organism evidence="3 4">
    <name type="scientific">Candidatus Methylophosphatis roskildensis</name>
    <dbReference type="NCBI Taxonomy" id="2899263"/>
    <lineage>
        <taxon>Bacteria</taxon>
        <taxon>Pseudomonadati</taxon>
        <taxon>Pseudomonadota</taxon>
        <taxon>Betaproteobacteria</taxon>
        <taxon>Nitrosomonadales</taxon>
        <taxon>Sterolibacteriaceae</taxon>
        <taxon>Candidatus Methylophosphatis</taxon>
    </lineage>
</organism>
<dbReference type="GO" id="GO:0005829">
    <property type="term" value="C:cytosol"/>
    <property type="evidence" value="ECO:0007669"/>
    <property type="project" value="TreeGrafter"/>
</dbReference>
<dbReference type="InterPro" id="IPR052019">
    <property type="entry name" value="F420H2_bilvrd_red/Heme_oxyg"/>
</dbReference>
<keyword evidence="1" id="KW-0560">Oxidoreductase</keyword>
<dbReference type="Proteomes" id="UP000807785">
    <property type="component" value="Unassembled WGS sequence"/>
</dbReference>
<evidence type="ECO:0000259" key="2">
    <source>
        <dbReference type="Pfam" id="PF01243"/>
    </source>
</evidence>
<protein>
    <submittedName>
        <fullName evidence="3">Pyridoxamine 5'-phosphate oxidase family protein</fullName>
    </submittedName>
</protein>
<dbReference type="Pfam" id="PF01243">
    <property type="entry name" value="PNPOx_N"/>
    <property type="match status" value="1"/>
</dbReference>
<evidence type="ECO:0000313" key="4">
    <source>
        <dbReference type="Proteomes" id="UP000807785"/>
    </source>
</evidence>
<proteinExistence type="predicted"/>
<dbReference type="PANTHER" id="PTHR35176:SF6">
    <property type="entry name" value="HEME OXYGENASE HI_0854-RELATED"/>
    <property type="match status" value="1"/>
</dbReference>
<reference evidence="3" key="1">
    <citation type="submission" date="2020-10" db="EMBL/GenBank/DDBJ databases">
        <title>Connecting structure to function with the recovery of over 1000 high-quality activated sludge metagenome-assembled genomes encoding full-length rRNA genes using long-read sequencing.</title>
        <authorList>
            <person name="Singleton C.M."/>
            <person name="Petriglieri F."/>
            <person name="Kristensen J.M."/>
            <person name="Kirkegaard R.H."/>
            <person name="Michaelsen T.Y."/>
            <person name="Andersen M.H."/>
            <person name="Karst S.M."/>
            <person name="Dueholm M.S."/>
            <person name="Nielsen P.H."/>
            <person name="Albertsen M."/>
        </authorList>
    </citation>
    <scope>NUCLEOTIDE SEQUENCE</scope>
    <source>
        <strain evidence="3">Bjer_18-Q3-R1-45_BAT3C.347</strain>
    </source>
</reference>
<dbReference type="AlphaFoldDB" id="A0A9D7E9Z0"/>
<dbReference type="InterPro" id="IPR011576">
    <property type="entry name" value="Pyridox_Oxase_N"/>
</dbReference>
<evidence type="ECO:0000313" key="3">
    <source>
        <dbReference type="EMBL" id="MBK6975530.1"/>
    </source>
</evidence>
<gene>
    <name evidence="3" type="ORF">IPH26_22120</name>
</gene>